<feature type="disulfide bond" evidence="5">
    <location>
        <begin position="357"/>
        <end position="366"/>
    </location>
</feature>
<dbReference type="Gene3D" id="2.10.25.10">
    <property type="entry name" value="Laminin"/>
    <property type="match status" value="10"/>
</dbReference>
<feature type="disulfide bond" evidence="5">
    <location>
        <begin position="395"/>
        <end position="404"/>
    </location>
</feature>
<feature type="domain" description="EGF-like" evidence="7">
    <location>
        <begin position="445"/>
        <end position="481"/>
    </location>
</feature>
<dbReference type="PRINTS" id="PR00010">
    <property type="entry name" value="EGFBLOOD"/>
</dbReference>
<evidence type="ECO:0000256" key="6">
    <source>
        <dbReference type="SAM" id="SignalP"/>
    </source>
</evidence>
<feature type="signal peptide" evidence="6">
    <location>
        <begin position="1"/>
        <end position="18"/>
    </location>
</feature>
<feature type="disulfide bond" evidence="5">
    <location>
        <begin position="205"/>
        <end position="214"/>
    </location>
</feature>
<dbReference type="PROSITE" id="PS50234">
    <property type="entry name" value="VWFA"/>
    <property type="match status" value="2"/>
</dbReference>
<dbReference type="PANTHER" id="PTHR12916:SF4">
    <property type="entry name" value="UNINFLATABLE, ISOFORM C"/>
    <property type="match status" value="1"/>
</dbReference>
<feature type="domain" description="EGF-like" evidence="7">
    <location>
        <begin position="255"/>
        <end position="291"/>
    </location>
</feature>
<dbReference type="InterPro" id="IPR009030">
    <property type="entry name" value="Growth_fac_rcpt_cys_sf"/>
</dbReference>
<dbReference type="SMART" id="SM00327">
    <property type="entry name" value="VWA"/>
    <property type="match status" value="2"/>
</dbReference>
<dbReference type="SUPFAM" id="SSF53300">
    <property type="entry name" value="vWA-like"/>
    <property type="match status" value="2"/>
</dbReference>
<dbReference type="Pfam" id="PF00092">
    <property type="entry name" value="VWA"/>
    <property type="match status" value="2"/>
</dbReference>
<dbReference type="SUPFAM" id="SSF57184">
    <property type="entry name" value="Growth factor receptor domain"/>
    <property type="match status" value="2"/>
</dbReference>
<dbReference type="InterPro" id="IPR036465">
    <property type="entry name" value="vWFA_dom_sf"/>
</dbReference>
<feature type="domain" description="EGF-like" evidence="7">
    <location>
        <begin position="217"/>
        <end position="253"/>
    </location>
</feature>
<feature type="domain" description="EGF-like" evidence="7">
    <location>
        <begin position="369"/>
        <end position="405"/>
    </location>
</feature>
<evidence type="ECO:0000256" key="2">
    <source>
        <dbReference type="ARBA" id="ARBA00022729"/>
    </source>
</evidence>
<evidence type="ECO:0000256" key="1">
    <source>
        <dbReference type="ARBA" id="ARBA00022536"/>
    </source>
</evidence>
<comment type="caution">
    <text evidence="5">Lacks conserved residue(s) required for the propagation of feature annotation.</text>
</comment>
<dbReference type="Gene3D" id="3.40.50.410">
    <property type="entry name" value="von Willebrand factor, type A domain"/>
    <property type="match status" value="2"/>
</dbReference>
<feature type="domain" description="EGF-like" evidence="7">
    <location>
        <begin position="179"/>
        <end position="215"/>
    </location>
</feature>
<keyword evidence="4 5" id="KW-1015">Disulfide bond</keyword>
<dbReference type="InterPro" id="IPR002035">
    <property type="entry name" value="VWF_A"/>
</dbReference>
<dbReference type="CDD" id="cd01450">
    <property type="entry name" value="vWFA_subfamily_ECM"/>
    <property type="match status" value="2"/>
</dbReference>
<feature type="domain" description="EGF-like" evidence="7">
    <location>
        <begin position="407"/>
        <end position="443"/>
    </location>
</feature>
<reference evidence="9 10" key="1">
    <citation type="submission" date="2022-12" db="EMBL/GenBank/DDBJ databases">
        <title>Chromosome-level genome of Tegillarca granosa.</title>
        <authorList>
            <person name="Kim J."/>
        </authorList>
    </citation>
    <scope>NUCLEOTIDE SEQUENCE [LARGE SCALE GENOMIC DNA]</scope>
    <source>
        <strain evidence="9">Teg-2019</strain>
        <tissue evidence="9">Adductor muscle</tissue>
    </source>
</reference>
<gene>
    <name evidence="9" type="ORF">KUTeg_009441</name>
</gene>
<feature type="disulfide bond" evidence="5">
    <location>
        <begin position="319"/>
        <end position="328"/>
    </location>
</feature>
<feature type="chain" id="PRO_5045634341" evidence="6">
    <location>
        <begin position="19"/>
        <end position="870"/>
    </location>
</feature>
<feature type="disulfide bond" evidence="5">
    <location>
        <begin position="281"/>
        <end position="290"/>
    </location>
</feature>
<keyword evidence="2 6" id="KW-0732">Signal</keyword>
<evidence type="ECO:0000256" key="4">
    <source>
        <dbReference type="ARBA" id="ARBA00023157"/>
    </source>
</evidence>
<feature type="domain" description="EGF-like" evidence="7">
    <location>
        <begin position="141"/>
        <end position="177"/>
    </location>
</feature>
<feature type="disulfide bond" evidence="5">
    <location>
        <begin position="129"/>
        <end position="138"/>
    </location>
</feature>
<evidence type="ECO:0000313" key="10">
    <source>
        <dbReference type="Proteomes" id="UP001217089"/>
    </source>
</evidence>
<evidence type="ECO:0000313" key="9">
    <source>
        <dbReference type="EMBL" id="KAJ8312068.1"/>
    </source>
</evidence>
<name>A0ABQ9F3U8_TEGGR</name>
<dbReference type="SMART" id="SM00181">
    <property type="entry name" value="EGF"/>
    <property type="match status" value="10"/>
</dbReference>
<evidence type="ECO:0000256" key="3">
    <source>
        <dbReference type="ARBA" id="ARBA00022737"/>
    </source>
</evidence>
<dbReference type="EMBL" id="JARBDR010000440">
    <property type="protein sequence ID" value="KAJ8312068.1"/>
    <property type="molecule type" value="Genomic_DNA"/>
</dbReference>
<keyword evidence="3" id="KW-0677">Repeat</keyword>
<dbReference type="PROSITE" id="PS00022">
    <property type="entry name" value="EGF_1"/>
    <property type="match status" value="9"/>
</dbReference>
<dbReference type="PROSITE" id="PS50026">
    <property type="entry name" value="EGF_3"/>
    <property type="match status" value="10"/>
</dbReference>
<dbReference type="PANTHER" id="PTHR12916">
    <property type="entry name" value="CYTOCHROME C OXIDASE POLYPEPTIDE VIC-2"/>
    <property type="match status" value="1"/>
</dbReference>
<feature type="disulfide bond" evidence="5">
    <location>
        <begin position="243"/>
        <end position="252"/>
    </location>
</feature>
<evidence type="ECO:0000256" key="5">
    <source>
        <dbReference type="PROSITE-ProRule" id="PRU00076"/>
    </source>
</evidence>
<dbReference type="Proteomes" id="UP001217089">
    <property type="component" value="Unassembled WGS sequence"/>
</dbReference>
<dbReference type="SMART" id="SM00179">
    <property type="entry name" value="EGF_CA"/>
    <property type="match status" value="10"/>
</dbReference>
<protein>
    <submittedName>
        <fullName evidence="9">Uncharacterized protein</fullName>
    </submittedName>
</protein>
<organism evidence="9 10">
    <name type="scientific">Tegillarca granosa</name>
    <name type="common">Malaysian cockle</name>
    <name type="synonym">Anadara granosa</name>
    <dbReference type="NCBI Taxonomy" id="220873"/>
    <lineage>
        <taxon>Eukaryota</taxon>
        <taxon>Metazoa</taxon>
        <taxon>Spiralia</taxon>
        <taxon>Lophotrochozoa</taxon>
        <taxon>Mollusca</taxon>
        <taxon>Bivalvia</taxon>
        <taxon>Autobranchia</taxon>
        <taxon>Pteriomorphia</taxon>
        <taxon>Arcoida</taxon>
        <taxon>Arcoidea</taxon>
        <taxon>Arcidae</taxon>
        <taxon>Tegillarca</taxon>
    </lineage>
</organism>
<dbReference type="InterPro" id="IPR000152">
    <property type="entry name" value="EGF-type_Asp/Asn_hydroxyl_site"/>
</dbReference>
<dbReference type="SUPFAM" id="SSF57196">
    <property type="entry name" value="EGF/Laminin"/>
    <property type="match status" value="3"/>
</dbReference>
<dbReference type="PROSITE" id="PS00010">
    <property type="entry name" value="ASX_HYDROXYL"/>
    <property type="match status" value="10"/>
</dbReference>
<keyword evidence="10" id="KW-1185">Reference proteome</keyword>
<feature type="disulfide bond" evidence="5">
    <location>
        <begin position="167"/>
        <end position="176"/>
    </location>
</feature>
<feature type="disulfide bond" evidence="5">
    <location>
        <begin position="433"/>
        <end position="442"/>
    </location>
</feature>
<evidence type="ECO:0000259" key="7">
    <source>
        <dbReference type="PROSITE" id="PS50026"/>
    </source>
</evidence>
<dbReference type="InterPro" id="IPR000742">
    <property type="entry name" value="EGF"/>
</dbReference>
<keyword evidence="1 5" id="KW-0245">EGF-like domain</keyword>
<dbReference type="InterPro" id="IPR001881">
    <property type="entry name" value="EGF-like_Ca-bd_dom"/>
</dbReference>
<dbReference type="PROSITE" id="PS01186">
    <property type="entry name" value="EGF_2"/>
    <property type="match status" value="9"/>
</dbReference>
<feature type="domain" description="VWFA" evidence="8">
    <location>
        <begin position="679"/>
        <end position="857"/>
    </location>
</feature>
<sequence length="870" mass="96391">MFLIPMLFLELYTQGIESHAYTSGGKSFLNKKAAITFLRTKRHTCGTSAGNDCSNEVYCEYNKEQCTREEDREAYCTPTTCSSGLTCYLYIPCPCHFVTSCINTNECQSNPCQNGGNCQDFVNRYECTCAPGYTGTNCETEIDECQSNPCQNGGQCQDKINSYTCNCNAGYTGKNCETDIDECQSNPCLNGAQCQDNVNNYVCSCNAGYVGTNCETEINECQSNPCQNGGQCQDLVNRYNCTCVAGYTATNCETEIDECQSNPCQNGAQCQNHLNSYSCRCSGGYVGTNCETDVDECQSNPCQNQATCENQINKYTCNCKAGFFGTNCETEIDECQSNPCLHGAQCEDFLNKYNCVCLPGYKGINCETDIDECHSNPCQNGGHCNDLVNMYTCTCIPGYTGTHCEAETNECLSNPCQNGGSCDDLFNRYQCYCIPGYTGTNCETDIDECASSPCQNQGTCNNLIDKYTCDCSVRYNGTICEKDCRPGPADILFIIDISHSSKSVFNKTLNFVDTFLRRLPIGQDDFQMAALAFSNAAELIFDFDDYSDISSLRNAFHSINMSLFTTYTNKALDLARNVLLDPSNGWRQNVAKYIILLYDGLSTKRRETFVSRQKIVYGLSGTTLLTVGIGKLVDQIELSGVASSPRYVFSSINDDALNNILRETSHFDCDDCIENTDTDLLLMFDISNSQRITELQSLQNVAEELINYLDIDTNKNIKISIVGFAESTETFLSFSELTSNNHLKGLIQTLSPVSQKCDLAFALKHARVRSFTTNNGARSGVTRKIVIIFSNAKWINHNAGIEEANKLKAEGVTLINIGVDLDTDVDKLIDIASDPYYVYLILDHQTEQLKVIATETMPTICKKDIFQIRV</sequence>
<feature type="domain" description="EGF-like" evidence="7">
    <location>
        <begin position="331"/>
        <end position="367"/>
    </location>
</feature>
<evidence type="ECO:0000259" key="8">
    <source>
        <dbReference type="PROSITE" id="PS50234"/>
    </source>
</evidence>
<feature type="domain" description="EGF-like" evidence="7">
    <location>
        <begin position="293"/>
        <end position="329"/>
    </location>
</feature>
<comment type="caution">
    <text evidence="9">The sequence shown here is derived from an EMBL/GenBank/DDBJ whole genome shotgun (WGS) entry which is preliminary data.</text>
</comment>
<dbReference type="Pfam" id="PF00008">
    <property type="entry name" value="EGF"/>
    <property type="match status" value="10"/>
</dbReference>
<dbReference type="CDD" id="cd00054">
    <property type="entry name" value="EGF_CA"/>
    <property type="match status" value="10"/>
</dbReference>
<dbReference type="PROSITE" id="PS01187">
    <property type="entry name" value="EGF_CA"/>
    <property type="match status" value="4"/>
</dbReference>
<feature type="disulfide bond" evidence="5">
    <location>
        <begin position="471"/>
        <end position="480"/>
    </location>
</feature>
<proteinExistence type="predicted"/>
<feature type="domain" description="EGF-like" evidence="7">
    <location>
        <begin position="103"/>
        <end position="139"/>
    </location>
</feature>
<accession>A0ABQ9F3U8</accession>
<dbReference type="InterPro" id="IPR018097">
    <property type="entry name" value="EGF_Ca-bd_CS"/>
</dbReference>
<feature type="domain" description="VWFA" evidence="8">
    <location>
        <begin position="490"/>
        <end position="664"/>
    </location>
</feature>